<evidence type="ECO:0000313" key="6">
    <source>
        <dbReference type="EMBL" id="CDH56808.1"/>
    </source>
</evidence>
<evidence type="ECO:0000256" key="1">
    <source>
        <dbReference type="ARBA" id="ARBA00009768"/>
    </source>
</evidence>
<keyword evidence="4" id="KW-0807">Transducer</keyword>
<reference evidence="6" key="1">
    <citation type="submission" date="2013-08" db="EMBL/GenBank/DDBJ databases">
        <title>Gene expansion shapes genome architecture in the human pathogen Lichtheimia corymbifera: an evolutionary genomics analysis in the ancient terrestrial Mucorales (Mucoromycotina).</title>
        <authorList>
            <person name="Schwartze V.U."/>
            <person name="Winter S."/>
            <person name="Shelest E."/>
            <person name="Marcet-Houben M."/>
            <person name="Horn F."/>
            <person name="Wehner S."/>
            <person name="Hoffmann K."/>
            <person name="Riege K."/>
            <person name="Sammeth M."/>
            <person name="Nowrousian M."/>
            <person name="Valiante V."/>
            <person name="Linde J."/>
            <person name="Jacobsen I.D."/>
            <person name="Marz M."/>
            <person name="Brakhage A.A."/>
            <person name="Gabaldon T."/>
            <person name="Bocker S."/>
            <person name="Voigt K."/>
        </authorList>
    </citation>
    <scope>NUCLEOTIDE SEQUENCE [LARGE SCALE GENOMIC DNA]</scope>
    <source>
        <strain evidence="6">FSU 9682</strain>
    </source>
</reference>
<dbReference type="PANTHER" id="PTHR19850">
    <property type="entry name" value="GUANINE NUCLEOTIDE-BINDING PROTEIN BETA G PROTEIN BETA"/>
    <property type="match status" value="1"/>
</dbReference>
<dbReference type="InterPro" id="IPR019775">
    <property type="entry name" value="WD40_repeat_CS"/>
</dbReference>
<dbReference type="CDD" id="cd00200">
    <property type="entry name" value="WD40"/>
    <property type="match status" value="1"/>
</dbReference>
<feature type="repeat" description="WD" evidence="5">
    <location>
        <begin position="188"/>
        <end position="230"/>
    </location>
</feature>
<dbReference type="PROSITE" id="PS50082">
    <property type="entry name" value="WD_REPEATS_2"/>
    <property type="match status" value="6"/>
</dbReference>
<dbReference type="PRINTS" id="PR00319">
    <property type="entry name" value="GPROTEINB"/>
</dbReference>
<protein>
    <submittedName>
        <fullName evidence="6">Guanine nucleotide-binding protein subunit beta</fullName>
    </submittedName>
</protein>
<dbReference type="InterPro" id="IPR001680">
    <property type="entry name" value="WD40_rpt"/>
</dbReference>
<dbReference type="PRINTS" id="PR00320">
    <property type="entry name" value="GPROTEINBRPT"/>
</dbReference>
<gene>
    <name evidence="6" type="ORF">LCOR_07816.1</name>
</gene>
<dbReference type="Gene3D" id="2.130.10.10">
    <property type="entry name" value="YVTN repeat-like/Quinoprotein amine dehydrogenase"/>
    <property type="match status" value="1"/>
</dbReference>
<proteinExistence type="inferred from homology"/>
<dbReference type="STRING" id="1263082.A0A068S358"/>
<dbReference type="EMBL" id="CBTN010000041">
    <property type="protein sequence ID" value="CDH56808.1"/>
    <property type="molecule type" value="Genomic_DNA"/>
</dbReference>
<organism evidence="6 7">
    <name type="scientific">Lichtheimia corymbifera JMRC:FSU:9682</name>
    <dbReference type="NCBI Taxonomy" id="1263082"/>
    <lineage>
        <taxon>Eukaryota</taxon>
        <taxon>Fungi</taxon>
        <taxon>Fungi incertae sedis</taxon>
        <taxon>Mucoromycota</taxon>
        <taxon>Mucoromycotina</taxon>
        <taxon>Mucoromycetes</taxon>
        <taxon>Mucorales</taxon>
        <taxon>Lichtheimiaceae</taxon>
        <taxon>Lichtheimia</taxon>
    </lineage>
</organism>
<accession>A0A068S358</accession>
<evidence type="ECO:0000256" key="5">
    <source>
        <dbReference type="PROSITE-ProRule" id="PRU00221"/>
    </source>
</evidence>
<feature type="repeat" description="WD" evidence="5">
    <location>
        <begin position="233"/>
        <end position="274"/>
    </location>
</feature>
<evidence type="ECO:0000256" key="4">
    <source>
        <dbReference type="ARBA" id="ARBA00023224"/>
    </source>
</evidence>
<dbReference type="SUPFAM" id="SSF50978">
    <property type="entry name" value="WD40 repeat-like"/>
    <property type="match status" value="1"/>
</dbReference>
<keyword evidence="7" id="KW-1185">Reference proteome</keyword>
<dbReference type="InterPro" id="IPR015943">
    <property type="entry name" value="WD40/YVTN_repeat-like_dom_sf"/>
</dbReference>
<comment type="caution">
    <text evidence="6">The sequence shown here is derived from an EMBL/GenBank/DDBJ whole genome shotgun (WGS) entry which is preliminary data.</text>
</comment>
<dbReference type="Proteomes" id="UP000027586">
    <property type="component" value="Unassembled WGS sequence"/>
</dbReference>
<dbReference type="Pfam" id="PF25391">
    <property type="entry name" value="WD40_Gbeta"/>
    <property type="match status" value="1"/>
</dbReference>
<keyword evidence="3" id="KW-0677">Repeat</keyword>
<dbReference type="InterPro" id="IPR016346">
    <property type="entry name" value="G-protein_beta_1-5"/>
</dbReference>
<dbReference type="VEuPathDB" id="FungiDB:LCOR_07816.1"/>
<dbReference type="PIRSF" id="PIRSF002394">
    <property type="entry name" value="GN-bd_beta"/>
    <property type="match status" value="1"/>
</dbReference>
<evidence type="ECO:0000256" key="3">
    <source>
        <dbReference type="ARBA" id="ARBA00022737"/>
    </source>
</evidence>
<dbReference type="PROSITE" id="PS50294">
    <property type="entry name" value="WD_REPEATS_REGION"/>
    <property type="match status" value="4"/>
</dbReference>
<evidence type="ECO:0000256" key="2">
    <source>
        <dbReference type="ARBA" id="ARBA00022574"/>
    </source>
</evidence>
<dbReference type="OrthoDB" id="10255630at2759"/>
<feature type="repeat" description="WD" evidence="5">
    <location>
        <begin position="320"/>
        <end position="353"/>
    </location>
</feature>
<keyword evidence="2 5" id="KW-0853">WD repeat</keyword>
<dbReference type="InterPro" id="IPR036322">
    <property type="entry name" value="WD40_repeat_dom_sf"/>
</dbReference>
<dbReference type="PROSITE" id="PS00678">
    <property type="entry name" value="WD_REPEATS_1"/>
    <property type="match status" value="1"/>
</dbReference>
<feature type="repeat" description="WD" evidence="5">
    <location>
        <begin position="59"/>
        <end position="91"/>
    </location>
</feature>
<dbReference type="AlphaFoldDB" id="A0A068S358"/>
<name>A0A068S358_9FUNG</name>
<dbReference type="InterPro" id="IPR020472">
    <property type="entry name" value="WD40_PAC1"/>
</dbReference>
<dbReference type="SMART" id="SM00320">
    <property type="entry name" value="WD40"/>
    <property type="match status" value="7"/>
</dbReference>
<dbReference type="GO" id="GO:0007165">
    <property type="term" value="P:signal transduction"/>
    <property type="evidence" value="ECO:0007669"/>
    <property type="project" value="UniProtKB-KW"/>
</dbReference>
<sequence length="353" mass="38554">MNSPGTDNDRIAAARHEAEILKEKLKRKQDALNDGHLSDIARQKLDPLPRIVLRVRRVLKGHLAKVYALHWAKDIPQLVTASQDGKLLVWEAYTTHKVCAIPLQSSWVMTCAHSPSASLIASGGLDNIVSIHNINAKEGPTRPARILVGHSGFLSSCRFLDEHRIISGSGDASCVLWNVEVGAKMDQFIDHTGDVMCIAVSPTDPNIFASGGCDNTVKVWDIRQANRKCVHTFTGHESDINAIDFFPDGQAISSGSDDSTCRLFDLRAAQSELNVYSEDGILCGVSSVSFSKSGRVLFAGYDDHNCQVWDALRGERIGTLNAHENRVSCLGVSSDGMSLCTGSWDHSLKIWGY</sequence>
<comment type="similarity">
    <text evidence="1">Belongs to the WD repeat G protein beta family.</text>
</comment>
<feature type="repeat" description="WD" evidence="5">
    <location>
        <begin position="285"/>
        <end position="319"/>
    </location>
</feature>
<feature type="repeat" description="WD" evidence="5">
    <location>
        <begin position="147"/>
        <end position="187"/>
    </location>
</feature>
<evidence type="ECO:0000313" key="7">
    <source>
        <dbReference type="Proteomes" id="UP000027586"/>
    </source>
</evidence>
<dbReference type="InterPro" id="IPR001632">
    <property type="entry name" value="WD40_G-protein_beta-like"/>
</dbReference>